<comment type="caution">
    <text evidence="2">The sequence shown here is derived from an EMBL/GenBank/DDBJ whole genome shotgun (WGS) entry which is preliminary data.</text>
</comment>
<evidence type="ECO:0000256" key="1">
    <source>
        <dbReference type="SAM" id="Phobius"/>
    </source>
</evidence>
<reference evidence="2" key="1">
    <citation type="journal article" date="2019" name="bioRxiv">
        <title>The Genome of the Zebra Mussel, Dreissena polymorpha: A Resource for Invasive Species Research.</title>
        <authorList>
            <person name="McCartney M.A."/>
            <person name="Auch B."/>
            <person name="Kono T."/>
            <person name="Mallez S."/>
            <person name="Zhang Y."/>
            <person name="Obille A."/>
            <person name="Becker A."/>
            <person name="Abrahante J.E."/>
            <person name="Garbe J."/>
            <person name="Badalamenti J.P."/>
            <person name="Herman A."/>
            <person name="Mangelson H."/>
            <person name="Liachko I."/>
            <person name="Sullivan S."/>
            <person name="Sone E.D."/>
            <person name="Koren S."/>
            <person name="Silverstein K.A.T."/>
            <person name="Beckman K.B."/>
            <person name="Gohl D.M."/>
        </authorList>
    </citation>
    <scope>NUCLEOTIDE SEQUENCE</scope>
    <source>
        <strain evidence="2">Duluth1</strain>
        <tissue evidence="2">Whole animal</tissue>
    </source>
</reference>
<name>A0A9D4HM36_DREPO</name>
<protein>
    <submittedName>
        <fullName evidence="2">Uncharacterized protein</fullName>
    </submittedName>
</protein>
<organism evidence="2 3">
    <name type="scientific">Dreissena polymorpha</name>
    <name type="common">Zebra mussel</name>
    <name type="synonym">Mytilus polymorpha</name>
    <dbReference type="NCBI Taxonomy" id="45954"/>
    <lineage>
        <taxon>Eukaryota</taxon>
        <taxon>Metazoa</taxon>
        <taxon>Spiralia</taxon>
        <taxon>Lophotrochozoa</taxon>
        <taxon>Mollusca</taxon>
        <taxon>Bivalvia</taxon>
        <taxon>Autobranchia</taxon>
        <taxon>Heteroconchia</taxon>
        <taxon>Euheterodonta</taxon>
        <taxon>Imparidentia</taxon>
        <taxon>Neoheterodontei</taxon>
        <taxon>Myida</taxon>
        <taxon>Dreissenoidea</taxon>
        <taxon>Dreissenidae</taxon>
        <taxon>Dreissena</taxon>
    </lineage>
</organism>
<keyword evidence="1" id="KW-0812">Transmembrane</keyword>
<evidence type="ECO:0000313" key="2">
    <source>
        <dbReference type="EMBL" id="KAH3724434.1"/>
    </source>
</evidence>
<keyword evidence="3" id="KW-1185">Reference proteome</keyword>
<sequence length="116" mass="13521">METTKDLESLYMAGKLLELRVHNLLSVAPKYLKLITSSSFSPLMVMSAMVLGVLFTMIFGFSFHMLLLYNSVCWRDLAVQFWCHPQGQCHQHISGWRWVFHRLRYRCGGHREPSSL</sequence>
<keyword evidence="1" id="KW-0472">Membrane</keyword>
<dbReference type="EMBL" id="JAIWYP010000012">
    <property type="protein sequence ID" value="KAH3724434.1"/>
    <property type="molecule type" value="Genomic_DNA"/>
</dbReference>
<reference evidence="2" key="2">
    <citation type="submission" date="2020-11" db="EMBL/GenBank/DDBJ databases">
        <authorList>
            <person name="McCartney M.A."/>
            <person name="Auch B."/>
            <person name="Kono T."/>
            <person name="Mallez S."/>
            <person name="Becker A."/>
            <person name="Gohl D.M."/>
            <person name="Silverstein K.A.T."/>
            <person name="Koren S."/>
            <person name="Bechman K.B."/>
            <person name="Herman A."/>
            <person name="Abrahante J.E."/>
            <person name="Garbe J."/>
        </authorList>
    </citation>
    <scope>NUCLEOTIDE SEQUENCE</scope>
    <source>
        <strain evidence="2">Duluth1</strain>
        <tissue evidence="2">Whole animal</tissue>
    </source>
</reference>
<gene>
    <name evidence="2" type="ORF">DPMN_050250</name>
</gene>
<dbReference type="Proteomes" id="UP000828390">
    <property type="component" value="Unassembled WGS sequence"/>
</dbReference>
<keyword evidence="1" id="KW-1133">Transmembrane helix</keyword>
<proteinExistence type="predicted"/>
<evidence type="ECO:0000313" key="3">
    <source>
        <dbReference type="Proteomes" id="UP000828390"/>
    </source>
</evidence>
<dbReference type="AlphaFoldDB" id="A0A9D4HM36"/>
<accession>A0A9D4HM36</accession>
<feature type="transmembrane region" description="Helical" evidence="1">
    <location>
        <begin position="43"/>
        <end position="69"/>
    </location>
</feature>